<gene>
    <name evidence="3" type="ORF">HINF_LOCUS48861</name>
    <name evidence="4" type="ORF">HINF_LOCUS50577</name>
</gene>
<dbReference type="InterPro" id="IPR025875">
    <property type="entry name" value="Leu-rich_rpt_4"/>
</dbReference>
<dbReference type="PROSITE" id="PS51450">
    <property type="entry name" value="LRR"/>
    <property type="match status" value="1"/>
</dbReference>
<dbReference type="Pfam" id="PF12799">
    <property type="entry name" value="LRR_4"/>
    <property type="match status" value="1"/>
</dbReference>
<keyword evidence="1" id="KW-0433">Leucine-rich repeat</keyword>
<keyword evidence="5" id="KW-1185">Reference proteome</keyword>
<accession>A0AA86QKK6</accession>
<evidence type="ECO:0000313" key="3">
    <source>
        <dbReference type="EMBL" id="CAI9961216.1"/>
    </source>
</evidence>
<evidence type="ECO:0000313" key="5">
    <source>
        <dbReference type="Proteomes" id="UP001642409"/>
    </source>
</evidence>
<reference evidence="4 5" key="2">
    <citation type="submission" date="2024-07" db="EMBL/GenBank/DDBJ databases">
        <authorList>
            <person name="Akdeniz Z."/>
        </authorList>
    </citation>
    <scope>NUCLEOTIDE SEQUENCE [LARGE SCALE GENOMIC DNA]</scope>
</reference>
<evidence type="ECO:0000313" key="4">
    <source>
        <dbReference type="EMBL" id="CAL6063012.1"/>
    </source>
</evidence>
<keyword evidence="2" id="KW-0677">Repeat</keyword>
<comment type="caution">
    <text evidence="3">The sequence shown here is derived from an EMBL/GenBank/DDBJ whole genome shotgun (WGS) entry which is preliminary data.</text>
</comment>
<dbReference type="InterPro" id="IPR001611">
    <property type="entry name" value="Leu-rich_rpt"/>
</dbReference>
<sequence>MQNPNITIENNQIINKQDEQTQQQDWRQLVLDDILIIDQNDQQLQKLLLNDTPKRVTLLNTLIIPKIVSKMVYEIVIHYILPSLNQQQIEIEESCLENLKILSFKRLIGKQQIDLSSILNIIKFSTLEELRIENFQCIIQNISALKFLSSIQMLILLNTGITELSILKHCSNLKECIIQDSSNQQCIFKNSNMLLKNYMLLFYNDFLINMDIKKLEIYNCPNIDTKLNSNSIKELIITDCVLRQINFHNILNLEVLVLNDSPNNQIIQNHQLNLQSIAESQHLKEISITGYNIDIAALQNISSLTKICLHQCTNINTELLNRTIKELVITNCNLNSIDIQRFQELVVLKLEDEHKQNVNRVVNNLDFCFRLQKITLNQSWTIDIIQEFIKQNPRFDSKYSRYSETVKLFLKEQGLNDLEEVNMHSQKQYCGELVIENQQILETLDFAQIIDIHKLELYKCNNIPNIVNENVKELNIIDCELENLNQFHLENLEMLIIENKIFNDQIKQQMYNIEIFSKLKYIRIDNQCIETKNIEILKQLQQAVLLNFNNITVLNSDSIKELRLNECKIQSLDVFNLPNLEVLNIGDSQNYVNKLYSMQNIAKFSQLKQLQIYGYNYFDIRPLSQLLKLKTLSLHMCNQITLKLTSDSLSELFINDVNSISQSDLNLEMKLLNLEVLVIEYKFNRISFKIDGFYKLQQLIISGCTVDITPLQQFKLLTKLQLKSCSVCNIDVLRRLTNLEELNLSENQIVYIDPLEQLTKLTSLVLSNNFIHDFSAICRHSNFKNYVIDGQQQALSKQLKKASTCIMQNLNKPIIQLNQIHIVGLKKRINNRKEVVNKCVNEIFNNQISFTNRIAQLFQLFLSGDNIQ</sequence>
<dbReference type="SUPFAM" id="SSF52047">
    <property type="entry name" value="RNI-like"/>
    <property type="match status" value="1"/>
</dbReference>
<dbReference type="EMBL" id="CAXDID020000243">
    <property type="protein sequence ID" value="CAL6063012.1"/>
    <property type="molecule type" value="Genomic_DNA"/>
</dbReference>
<dbReference type="GO" id="GO:0019005">
    <property type="term" value="C:SCF ubiquitin ligase complex"/>
    <property type="evidence" value="ECO:0007669"/>
    <property type="project" value="TreeGrafter"/>
</dbReference>
<protein>
    <submittedName>
        <fullName evidence="3">Leucine-rich repeat domain-containing protein</fullName>
    </submittedName>
    <submittedName>
        <fullName evidence="4">Leucine-rich_repeat domain-containing protein</fullName>
    </submittedName>
</protein>
<dbReference type="PANTHER" id="PTHR13318">
    <property type="entry name" value="PARTNER OF PAIRED, ISOFORM B-RELATED"/>
    <property type="match status" value="1"/>
</dbReference>
<name>A0AA86QKK6_9EUKA</name>
<dbReference type="EMBL" id="CATOUU010000938">
    <property type="protein sequence ID" value="CAI9961216.1"/>
    <property type="molecule type" value="Genomic_DNA"/>
</dbReference>
<organism evidence="3">
    <name type="scientific">Hexamita inflata</name>
    <dbReference type="NCBI Taxonomy" id="28002"/>
    <lineage>
        <taxon>Eukaryota</taxon>
        <taxon>Metamonada</taxon>
        <taxon>Diplomonadida</taxon>
        <taxon>Hexamitidae</taxon>
        <taxon>Hexamitinae</taxon>
        <taxon>Hexamita</taxon>
    </lineage>
</organism>
<dbReference type="InterPro" id="IPR032675">
    <property type="entry name" value="LRR_dom_sf"/>
</dbReference>
<dbReference type="AlphaFoldDB" id="A0AA86QKK6"/>
<dbReference type="Gene3D" id="3.80.10.10">
    <property type="entry name" value="Ribonuclease Inhibitor"/>
    <property type="match status" value="4"/>
</dbReference>
<proteinExistence type="predicted"/>
<evidence type="ECO:0000256" key="2">
    <source>
        <dbReference type="ARBA" id="ARBA00022737"/>
    </source>
</evidence>
<dbReference type="Proteomes" id="UP001642409">
    <property type="component" value="Unassembled WGS sequence"/>
</dbReference>
<evidence type="ECO:0000256" key="1">
    <source>
        <dbReference type="ARBA" id="ARBA00022614"/>
    </source>
</evidence>
<reference evidence="3" key="1">
    <citation type="submission" date="2023-06" db="EMBL/GenBank/DDBJ databases">
        <authorList>
            <person name="Kurt Z."/>
        </authorList>
    </citation>
    <scope>NUCLEOTIDE SEQUENCE</scope>
</reference>
<dbReference type="GO" id="GO:0031146">
    <property type="term" value="P:SCF-dependent proteasomal ubiquitin-dependent protein catabolic process"/>
    <property type="evidence" value="ECO:0007669"/>
    <property type="project" value="TreeGrafter"/>
</dbReference>